<accession>W1NAW6</accession>
<dbReference type="HAMAP" id="MF_00210">
    <property type="entry name" value="EPSP_synth"/>
    <property type="match status" value="1"/>
</dbReference>
<comment type="similarity">
    <text evidence="3">Belongs to the prephenate/arogenate dehydrogenase family.</text>
</comment>
<dbReference type="FunFam" id="1.10.3660.10:FF:000003">
    <property type="entry name" value="Prephenate dehydrogenase"/>
    <property type="match status" value="1"/>
</dbReference>
<evidence type="ECO:0000256" key="13">
    <source>
        <dbReference type="ARBA" id="ARBA00049260"/>
    </source>
</evidence>
<evidence type="ECO:0000256" key="10">
    <source>
        <dbReference type="ARBA" id="ARBA00023027"/>
    </source>
</evidence>
<dbReference type="SUPFAM" id="SSF48179">
    <property type="entry name" value="6-phosphogluconate dehydrogenase C-terminal domain-like"/>
    <property type="match status" value="1"/>
</dbReference>
<comment type="function">
    <text evidence="14">Catalyzes the transfer of the enolpyruvyl moiety of phosphoenolpyruvate (PEP) to the 5-hydroxyl of shikimate-3-phosphate (S3P) to produce enolpyruvyl shikimate-3-phosphate and inorganic phosphate.</text>
</comment>
<keyword evidence="6" id="KW-0827">Tyrosine biosynthesis</keyword>
<evidence type="ECO:0000256" key="12">
    <source>
        <dbReference type="ARBA" id="ARBA00044633"/>
    </source>
</evidence>
<evidence type="ECO:0000256" key="9">
    <source>
        <dbReference type="ARBA" id="ARBA00023002"/>
    </source>
</evidence>
<dbReference type="GO" id="GO:0005737">
    <property type="term" value="C:cytoplasm"/>
    <property type="evidence" value="ECO:0007669"/>
    <property type="project" value="UniProtKB-SubCell"/>
</dbReference>
<evidence type="ECO:0000256" key="2">
    <source>
        <dbReference type="ARBA" id="ARBA00005067"/>
    </source>
</evidence>
<comment type="pathway">
    <text evidence="2">Amino-acid biosynthesis; L-tyrosine biosynthesis; (4-hydroxyphenyl)pyruvate from prephenate (NAD(+) route): step 1/1.</text>
</comment>
<dbReference type="eggNOG" id="COG0128">
    <property type="taxonomic scope" value="Bacteria"/>
</dbReference>
<feature type="binding site" evidence="14">
    <location>
        <position position="661"/>
    </location>
    <ligand>
        <name>3-phosphoshikimate</name>
        <dbReference type="ChEBI" id="CHEBI:145989"/>
    </ligand>
</feature>
<evidence type="ECO:0000256" key="5">
    <source>
        <dbReference type="ARBA" id="ARBA00022490"/>
    </source>
</evidence>
<keyword evidence="5 14" id="KW-0963">Cytoplasm</keyword>
<comment type="similarity">
    <text evidence="4 14">Belongs to the EPSP synthase family.</text>
</comment>
<feature type="binding site" evidence="14">
    <location>
        <position position="486"/>
    </location>
    <ligand>
        <name>3-phosphoshikimate</name>
        <dbReference type="ChEBI" id="CHEBI:145989"/>
    </ligand>
</feature>
<keyword evidence="8 14" id="KW-0808">Transferase</keyword>
<dbReference type="InterPro" id="IPR008927">
    <property type="entry name" value="6-PGluconate_DH-like_C_sf"/>
</dbReference>
<dbReference type="Pfam" id="PF00275">
    <property type="entry name" value="EPSP_synthase"/>
    <property type="match status" value="1"/>
</dbReference>
<keyword evidence="10" id="KW-0520">NAD</keyword>
<feature type="binding site" evidence="14">
    <location>
        <position position="488"/>
    </location>
    <ligand>
        <name>phosphoenolpyruvate</name>
        <dbReference type="ChEBI" id="CHEBI:58702"/>
    </ligand>
</feature>
<dbReference type="NCBIfam" id="NF011381">
    <property type="entry name" value="PRK14806.1"/>
    <property type="match status" value="1"/>
</dbReference>
<dbReference type="Gene3D" id="3.40.50.720">
    <property type="entry name" value="NAD(P)-binding Rossmann-like Domain"/>
    <property type="match status" value="1"/>
</dbReference>
<dbReference type="KEGG" id="hhu:AR456_11205"/>
<dbReference type="EMBL" id="AVBC01000014">
    <property type="protein sequence ID" value="ERL52674.1"/>
    <property type="molecule type" value="Genomic_DNA"/>
</dbReference>
<dbReference type="SUPFAM" id="SSF55205">
    <property type="entry name" value="EPT/RTPC-like"/>
    <property type="match status" value="1"/>
</dbReference>
<dbReference type="AlphaFoldDB" id="W1NAW6"/>
<evidence type="ECO:0000256" key="3">
    <source>
        <dbReference type="ARBA" id="ARBA00007964"/>
    </source>
</evidence>
<dbReference type="InterPro" id="IPR006264">
    <property type="entry name" value="EPSP_synthase"/>
</dbReference>
<feature type="binding site" evidence="14">
    <location>
        <position position="634"/>
    </location>
    <ligand>
        <name>3-phosphoshikimate</name>
        <dbReference type="ChEBI" id="CHEBI:145989"/>
    </ligand>
</feature>
<feature type="binding site" evidence="14">
    <location>
        <position position="665"/>
    </location>
    <ligand>
        <name>phosphoenolpyruvate</name>
        <dbReference type="ChEBI" id="CHEBI:58702"/>
    </ligand>
</feature>
<comment type="caution">
    <text evidence="16">The sequence shown here is derived from an EMBL/GenBank/DDBJ whole genome shotgun (WGS) entry which is preliminary data.</text>
</comment>
<dbReference type="InterPro" id="IPR046826">
    <property type="entry name" value="PDH_N"/>
</dbReference>
<evidence type="ECO:0000256" key="4">
    <source>
        <dbReference type="ARBA" id="ARBA00009948"/>
    </source>
</evidence>
<dbReference type="InterPro" id="IPR036968">
    <property type="entry name" value="Enolpyruvate_Tfrase_sf"/>
</dbReference>
<reference evidence="16 17" key="1">
    <citation type="submission" date="2013-08" db="EMBL/GenBank/DDBJ databases">
        <title>draft genome of Halomonas huanghegensis, strain BJGMM-B45T.</title>
        <authorList>
            <person name="Miao C."/>
            <person name="Wan Y."/>
            <person name="Jin W."/>
        </authorList>
    </citation>
    <scope>NUCLEOTIDE SEQUENCE [LARGE SCALE GENOMIC DNA]</scope>
    <source>
        <strain evidence="16 17">BJGMM-B45</strain>
    </source>
</reference>
<dbReference type="InterPro" id="IPR003099">
    <property type="entry name" value="Prephen_DH"/>
</dbReference>
<evidence type="ECO:0000256" key="1">
    <source>
        <dbReference type="ARBA" id="ARBA00004811"/>
    </source>
</evidence>
<dbReference type="PROSITE" id="PS00885">
    <property type="entry name" value="EPSP_SYNTHASE_2"/>
    <property type="match status" value="1"/>
</dbReference>
<feature type="binding site" evidence="14">
    <location>
        <position position="413"/>
    </location>
    <ligand>
        <name>phosphoenolpyruvate</name>
        <dbReference type="ChEBI" id="CHEBI:58702"/>
    </ligand>
</feature>
<keyword evidence="17" id="KW-1185">Reference proteome</keyword>
<comment type="subunit">
    <text evidence="14">Monomer.</text>
</comment>
<dbReference type="InterPro" id="IPR013792">
    <property type="entry name" value="RNA3'P_cycl/enolpyr_Trfase_a/b"/>
</dbReference>
<dbReference type="FunFam" id="3.40.50.720:FF:000208">
    <property type="entry name" value="Prephenate dehydrogenase"/>
    <property type="match status" value="1"/>
</dbReference>
<dbReference type="InterPro" id="IPR023193">
    <property type="entry name" value="EPSP_synthase_CS"/>
</dbReference>
<organism evidence="16 17">
    <name type="scientific">Halomonas huangheensis</name>
    <dbReference type="NCBI Taxonomy" id="1178482"/>
    <lineage>
        <taxon>Bacteria</taxon>
        <taxon>Pseudomonadati</taxon>
        <taxon>Pseudomonadota</taxon>
        <taxon>Gammaproteobacteria</taxon>
        <taxon>Oceanospirillales</taxon>
        <taxon>Halomonadaceae</taxon>
        <taxon>Halomonas</taxon>
    </lineage>
</organism>
<dbReference type="InterPro" id="IPR001986">
    <property type="entry name" value="Enolpyruvate_Tfrase_dom"/>
</dbReference>
<feature type="binding site" evidence="14">
    <location>
        <position position="340"/>
    </location>
    <ligand>
        <name>phosphoenolpyruvate</name>
        <dbReference type="ChEBI" id="CHEBI:58702"/>
    </ligand>
</feature>
<evidence type="ECO:0000259" key="15">
    <source>
        <dbReference type="PROSITE" id="PS51176"/>
    </source>
</evidence>
<dbReference type="CDD" id="cd01556">
    <property type="entry name" value="EPSP_synthase"/>
    <property type="match status" value="1"/>
</dbReference>
<dbReference type="UniPathway" id="UPA00053">
    <property type="reaction ID" value="UER00089"/>
</dbReference>
<feature type="binding site" evidence="14">
    <location>
        <position position="341"/>
    </location>
    <ligand>
        <name>3-phosphoshikimate</name>
        <dbReference type="ChEBI" id="CHEBI:145989"/>
    </ligand>
</feature>
<dbReference type="PROSITE" id="PS00104">
    <property type="entry name" value="EPSP_SYNTHASE_1"/>
    <property type="match status" value="1"/>
</dbReference>
<dbReference type="FunFam" id="3.65.10.10:FF:000005">
    <property type="entry name" value="3-phosphoshikimate 1-carboxyvinyltransferase"/>
    <property type="match status" value="1"/>
</dbReference>
<dbReference type="PATRIC" id="fig|1178482.3.peg.347"/>
<comment type="pathway">
    <text evidence="1 14">Metabolic intermediate biosynthesis; chorismate biosynthesis; chorismate from D-erythrose 4-phosphate and phosphoenolpyruvate: step 6/7.</text>
</comment>
<dbReference type="Pfam" id="PF02153">
    <property type="entry name" value="PDH_N"/>
    <property type="match status" value="1"/>
</dbReference>
<dbReference type="PANTHER" id="PTHR21090:SF5">
    <property type="entry name" value="PENTAFUNCTIONAL AROM POLYPEPTIDE"/>
    <property type="match status" value="1"/>
</dbReference>
<dbReference type="PROSITE" id="PS51176">
    <property type="entry name" value="PDH_ADH"/>
    <property type="match status" value="1"/>
</dbReference>
<dbReference type="EC" id="2.5.1.19" evidence="14"/>
<feature type="binding site" evidence="14">
    <location>
        <position position="488"/>
    </location>
    <ligand>
        <name>3-phosphoshikimate</name>
        <dbReference type="ChEBI" id="CHEBI:145989"/>
    </ligand>
</feature>
<name>W1NAW6_9GAMM</name>
<evidence type="ECO:0000256" key="8">
    <source>
        <dbReference type="ARBA" id="ARBA00022679"/>
    </source>
</evidence>
<comment type="caution">
    <text evidence="14">Lacks conserved residue(s) required for the propagation of feature annotation.</text>
</comment>
<comment type="subcellular location">
    <subcellularLocation>
        <location evidence="14">Cytoplasm</location>
    </subcellularLocation>
</comment>
<feature type="binding site" evidence="14">
    <location>
        <position position="441"/>
    </location>
    <ligand>
        <name>phosphoenolpyruvate</name>
        <dbReference type="ChEBI" id="CHEBI:58702"/>
    </ligand>
</feature>
<dbReference type="NCBIfam" id="TIGR01356">
    <property type="entry name" value="aroA"/>
    <property type="match status" value="1"/>
</dbReference>
<protein>
    <recommendedName>
        <fullName evidence="14">3-phosphoshikimate 1-carboxyvinyltransferase</fullName>
        <ecNumber evidence="14">2.5.1.19</ecNumber>
    </recommendedName>
    <alternativeName>
        <fullName evidence="14">5-enolpyruvylshikimate-3-phosphate synthase</fullName>
        <shortName evidence="14">EPSP synthase</shortName>
        <shortName evidence="14">EPSPS</shortName>
    </alternativeName>
</protein>
<dbReference type="RefSeq" id="WP_021817298.1">
    <property type="nucleotide sequence ID" value="NZ_AVBC01000014.1"/>
</dbReference>
<dbReference type="Gene3D" id="3.65.10.10">
    <property type="entry name" value="Enolpyruvate transferase domain"/>
    <property type="match status" value="2"/>
</dbReference>
<dbReference type="PANTHER" id="PTHR21090">
    <property type="entry name" value="AROM/DEHYDROQUINATE SYNTHASE"/>
    <property type="match status" value="1"/>
</dbReference>
<evidence type="ECO:0000256" key="11">
    <source>
        <dbReference type="ARBA" id="ARBA00023141"/>
    </source>
</evidence>
<dbReference type="GO" id="GO:0004665">
    <property type="term" value="F:prephenate dehydrogenase (NADP+) activity"/>
    <property type="evidence" value="ECO:0007669"/>
    <property type="project" value="InterPro"/>
</dbReference>
<keyword evidence="9 16" id="KW-0560">Oxidoreductase</keyword>
<feature type="active site" description="Proton acceptor" evidence="14">
    <location>
        <position position="634"/>
    </location>
</feature>
<comment type="catalytic activity">
    <reaction evidence="12">
        <text>3-phosphoshikimate + phosphoenolpyruvate = 5-O-(1-carboxyvinyl)-3-phosphoshikimate + phosphate</text>
        <dbReference type="Rhea" id="RHEA:21256"/>
        <dbReference type="ChEBI" id="CHEBI:43474"/>
        <dbReference type="ChEBI" id="CHEBI:57701"/>
        <dbReference type="ChEBI" id="CHEBI:58702"/>
        <dbReference type="ChEBI" id="CHEBI:145989"/>
        <dbReference type="EC" id="2.5.1.19"/>
    </reaction>
    <physiologicalReaction direction="left-to-right" evidence="12">
        <dbReference type="Rhea" id="RHEA:21257"/>
    </physiologicalReaction>
</comment>
<dbReference type="GO" id="GO:0008977">
    <property type="term" value="F:prephenate dehydrogenase (NAD+) activity"/>
    <property type="evidence" value="ECO:0007669"/>
    <property type="project" value="UniProtKB-EC"/>
</dbReference>
<keyword evidence="7 14" id="KW-0028">Amino-acid biosynthesis</keyword>
<evidence type="ECO:0000256" key="7">
    <source>
        <dbReference type="ARBA" id="ARBA00022605"/>
    </source>
</evidence>
<dbReference type="Gene3D" id="1.10.3660.10">
    <property type="entry name" value="6-phosphogluconate dehydrogenase C-terminal like domain"/>
    <property type="match status" value="1"/>
</dbReference>
<dbReference type="STRING" id="1178482.AR456_11205"/>
<dbReference type="InterPro" id="IPR036291">
    <property type="entry name" value="NAD(P)-bd_dom_sf"/>
</dbReference>
<evidence type="ECO:0000313" key="17">
    <source>
        <dbReference type="Proteomes" id="UP000019113"/>
    </source>
</evidence>
<sequence length="761" mass="81529">MVRQDLSLPAASRILVVGLGLIGGSLAAALRAAGVGQDDNSVILACDPNQDEIQRGIEMGLVDAGATCLSEVVEGATLIVLAVPVLAMRTVMQELSRYLPQLAERAVITDVGSTKAAVRDIAIEAFGSLPPRLVLGHPIAGSEKSGVAASDAELYQSHKVILTPCANTEADALQRVSAMWQLAGAEVLSMDVERHDQVLARTSHLPHLLAFSLVDTLARQDERLEIFRYAAGGFRDFTRIAGSDPVMWRDVFTANREAVLDALDDFELGLKRLRQAVTHGDGDDMLATFDRARHARHYFESLLNQTSYQAEYQMQDNNSLRYRVAPGGSVSGRIRVPGDKSISHRSIMLGALSEGVTEVTGFLEGEDSLATLQAFREMGVAIEGPHQGRVVIHGVGMHGLQQPSGPLYVGNAGTAMRLFAGLLAGQAFDTELTGDTSLTRRPMGRVADPLREMGAVVETAEGGRPPLRIKGGQPLRGLDYDMPMASAQVKSCLLLAGMYAAGETRVREPAPTRDHTERMLNGFGYRVEREGDTCWLQGGGKLTAAPIDVPSDISSATFFLVAAAITPGSDLVLEHVGLNPTRIGVINILKAMGADLRMENSREVGGEPVADLHIRYAPLKGIEIPTDQVPLAIDEFPALFIAAANAEGVTRLRGAEELRVKESDRLQSMADGMTILGIENTLFDDGIDIVGKGGEAPNYGGGRVQSHEDHRIAMAFTIAGLRASAPIEVDDCANVATSFPGFVELARRVGLSLDEVREELE</sequence>
<dbReference type="Pfam" id="PF20463">
    <property type="entry name" value="PDH_C"/>
    <property type="match status" value="1"/>
</dbReference>
<dbReference type="Proteomes" id="UP000019113">
    <property type="component" value="Unassembled WGS sequence"/>
</dbReference>
<gene>
    <name evidence="14" type="primary">aroA</name>
    <name evidence="16" type="ORF">BJB45_15455</name>
</gene>
<feature type="binding site" evidence="14">
    <location>
        <position position="711"/>
    </location>
    <ligand>
        <name>phosphoenolpyruvate</name>
        <dbReference type="ChEBI" id="CHEBI:58702"/>
    </ligand>
</feature>
<dbReference type="OrthoDB" id="9809920at2"/>
<feature type="binding site" evidence="14">
    <location>
        <position position="340"/>
    </location>
    <ligand>
        <name>3-phosphoshikimate</name>
        <dbReference type="ChEBI" id="CHEBI:145989"/>
    </ligand>
</feature>
<dbReference type="eggNOG" id="COG0287">
    <property type="taxonomic scope" value="Bacteria"/>
</dbReference>
<keyword evidence="11 14" id="KW-0057">Aromatic amino acid biosynthesis</keyword>
<evidence type="ECO:0000256" key="6">
    <source>
        <dbReference type="ARBA" id="ARBA00022498"/>
    </source>
</evidence>
<dbReference type="GO" id="GO:0070403">
    <property type="term" value="F:NAD+ binding"/>
    <property type="evidence" value="ECO:0007669"/>
    <property type="project" value="InterPro"/>
</dbReference>
<dbReference type="InterPro" id="IPR046825">
    <property type="entry name" value="PDH_C"/>
</dbReference>
<dbReference type="GO" id="GO:0006571">
    <property type="term" value="P:tyrosine biosynthetic process"/>
    <property type="evidence" value="ECO:0007669"/>
    <property type="project" value="UniProtKB-KW"/>
</dbReference>
<evidence type="ECO:0000256" key="14">
    <source>
        <dbReference type="HAMAP-Rule" id="MF_00210"/>
    </source>
</evidence>
<feature type="domain" description="Prephenate/arogenate dehydrogenase" evidence="15">
    <location>
        <begin position="12"/>
        <end position="307"/>
    </location>
</feature>
<dbReference type="SUPFAM" id="SSF51735">
    <property type="entry name" value="NAD(P)-binding Rossmann-fold domains"/>
    <property type="match status" value="1"/>
</dbReference>
<dbReference type="GO" id="GO:0009423">
    <property type="term" value="P:chorismate biosynthetic process"/>
    <property type="evidence" value="ECO:0007669"/>
    <property type="project" value="UniProtKB-UniRule"/>
</dbReference>
<feature type="binding site" evidence="14">
    <location>
        <position position="345"/>
    </location>
    <ligand>
        <name>3-phosphoshikimate</name>
        <dbReference type="ChEBI" id="CHEBI:145989"/>
    </ligand>
</feature>
<evidence type="ECO:0000313" key="16">
    <source>
        <dbReference type="EMBL" id="ERL52674.1"/>
    </source>
</evidence>
<proteinExistence type="inferred from homology"/>
<comment type="catalytic activity">
    <reaction evidence="13">
        <text>prephenate + NAD(+) = 3-(4-hydroxyphenyl)pyruvate + CO2 + NADH</text>
        <dbReference type="Rhea" id="RHEA:13869"/>
        <dbReference type="ChEBI" id="CHEBI:16526"/>
        <dbReference type="ChEBI" id="CHEBI:29934"/>
        <dbReference type="ChEBI" id="CHEBI:36242"/>
        <dbReference type="ChEBI" id="CHEBI:57540"/>
        <dbReference type="ChEBI" id="CHEBI:57945"/>
        <dbReference type="EC" id="1.3.1.12"/>
    </reaction>
</comment>
<dbReference type="GO" id="GO:0003866">
    <property type="term" value="F:3-phosphoshikimate 1-carboxyvinyltransferase activity"/>
    <property type="evidence" value="ECO:0007669"/>
    <property type="project" value="UniProtKB-UniRule"/>
</dbReference>